<sequence length="92" mass="10099">MMARQLIAHVHVYDGDGRAHVFGPGDNVPDELAKRITNPAVWESNRDSDDDPSESWTVADLKAYAELHDIDLGEATKKADILAVIAQADDRS</sequence>
<dbReference type="EMBL" id="AP006618">
    <property type="protein sequence ID" value="BAD56374.1"/>
    <property type="molecule type" value="Genomic_DNA"/>
</dbReference>
<accession>Q5YZL7</accession>
<dbReference type="AlphaFoldDB" id="Q5YZL7"/>
<reference evidence="1 2" key="1">
    <citation type="journal article" date="2004" name="Proc. Natl. Acad. Sci. U.S.A.">
        <title>The complete genomic sequence of Nocardia farcinica IFM 10152.</title>
        <authorList>
            <person name="Ishikawa J."/>
            <person name="Yamashita A."/>
            <person name="Mikami Y."/>
            <person name="Hoshino Y."/>
            <person name="Kurita H."/>
            <person name="Hotta K."/>
            <person name="Shiba T."/>
            <person name="Hattori M."/>
        </authorList>
    </citation>
    <scope>NUCLEOTIDE SEQUENCE [LARGE SCALE GENOMIC DNA]</scope>
    <source>
        <strain evidence="1 2">IFM 10152</strain>
    </source>
</reference>
<organism evidence="1 2">
    <name type="scientific">Nocardia farcinica (strain IFM 10152)</name>
    <dbReference type="NCBI Taxonomy" id="247156"/>
    <lineage>
        <taxon>Bacteria</taxon>
        <taxon>Bacillati</taxon>
        <taxon>Actinomycetota</taxon>
        <taxon>Actinomycetes</taxon>
        <taxon>Mycobacteriales</taxon>
        <taxon>Nocardiaceae</taxon>
        <taxon>Nocardia</taxon>
    </lineage>
</organism>
<dbReference type="KEGG" id="nfa:NFA_15290"/>
<name>Q5YZL7_NOCFA</name>
<evidence type="ECO:0000313" key="1">
    <source>
        <dbReference type="EMBL" id="BAD56374.1"/>
    </source>
</evidence>
<gene>
    <name evidence="1" type="ordered locus">NFA_15290</name>
</gene>
<keyword evidence="2" id="KW-1185">Reference proteome</keyword>
<proteinExistence type="predicted"/>
<evidence type="ECO:0000313" key="2">
    <source>
        <dbReference type="Proteomes" id="UP000006820"/>
    </source>
</evidence>
<protein>
    <recommendedName>
        <fullName evidence="3">Rho termination factor N-terminal domain-containing protein</fullName>
    </recommendedName>
</protein>
<dbReference type="STRING" id="247156.NFA_15290"/>
<evidence type="ECO:0008006" key="3">
    <source>
        <dbReference type="Google" id="ProtNLM"/>
    </source>
</evidence>
<dbReference type="HOGENOM" id="CLU_2410297_0_0_11"/>
<dbReference type="Proteomes" id="UP000006820">
    <property type="component" value="Chromosome"/>
</dbReference>